<evidence type="ECO:0000259" key="7">
    <source>
        <dbReference type="Pfam" id="PF00482"/>
    </source>
</evidence>
<evidence type="ECO:0000313" key="8">
    <source>
        <dbReference type="EMBL" id="MBB5292992.1"/>
    </source>
</evidence>
<keyword evidence="5 6" id="KW-0472">Membrane</keyword>
<dbReference type="PANTHER" id="PTHR35007:SF1">
    <property type="entry name" value="PILUS ASSEMBLY PROTEIN"/>
    <property type="match status" value="1"/>
</dbReference>
<name>A0A7W8MI72_9CAUL</name>
<dbReference type="EMBL" id="JACHFZ010000006">
    <property type="protein sequence ID" value="MBB5292992.1"/>
    <property type="molecule type" value="Genomic_DNA"/>
</dbReference>
<keyword evidence="4 6" id="KW-1133">Transmembrane helix</keyword>
<evidence type="ECO:0000256" key="3">
    <source>
        <dbReference type="ARBA" id="ARBA00022692"/>
    </source>
</evidence>
<dbReference type="GO" id="GO:0005886">
    <property type="term" value="C:plasma membrane"/>
    <property type="evidence" value="ECO:0007669"/>
    <property type="project" value="UniProtKB-SubCell"/>
</dbReference>
<evidence type="ECO:0000256" key="4">
    <source>
        <dbReference type="ARBA" id="ARBA00022989"/>
    </source>
</evidence>
<keyword evidence="2" id="KW-1003">Cell membrane</keyword>
<feature type="transmembrane region" description="Helical" evidence="6">
    <location>
        <begin position="6"/>
        <end position="24"/>
    </location>
</feature>
<dbReference type="Gene3D" id="1.20.81.30">
    <property type="entry name" value="Type II secretion system (T2SS), domain F"/>
    <property type="match status" value="1"/>
</dbReference>
<feature type="transmembrane region" description="Helical" evidence="6">
    <location>
        <begin position="121"/>
        <end position="143"/>
    </location>
</feature>
<sequence length="324" mass="34744">MLPVLAAVLAFITIGGLGWAFVGGGDSSEAAIKRAQHFGGPKQNAAARKAAVANTPEARRKQIMDQLQESERAERKARVSLKAKLKQAGLTTTVRTFWIISAVLGVLALLLPLLFGLNILIAAGAAVVFGLGLPRWLVGFLGARRRKKFSSHFADAVDVIVRGIKSGLPVHDCFKIIARESPAPLGGEFQMLVEGLGVGLTLQQALEKMYERMPTPELKFFAIVIGIQQKTGGNLAEALGNLSTVLRARKMMGEKIKALSSEATASAGIIGSLPPAVMILVSITTPAYMGKLFTEPRGQFMLLIAVLMMSLGVFVMKRMISFKF</sequence>
<comment type="subcellular location">
    <subcellularLocation>
        <location evidence="1">Cell membrane</location>
        <topology evidence="1">Multi-pass membrane protein</topology>
    </subcellularLocation>
</comment>
<gene>
    <name evidence="8" type="ORF">HNQ67_002537</name>
</gene>
<keyword evidence="9" id="KW-1185">Reference proteome</keyword>
<proteinExistence type="predicted"/>
<dbReference type="AlphaFoldDB" id="A0A7W8MI72"/>
<keyword evidence="3 6" id="KW-0812">Transmembrane</keyword>
<protein>
    <submittedName>
        <fullName evidence="8">Tight adherence protein B</fullName>
    </submittedName>
</protein>
<feature type="domain" description="Type II secretion system protein GspF" evidence="7">
    <location>
        <begin position="158"/>
        <end position="281"/>
    </location>
</feature>
<dbReference type="RefSeq" id="WP_183255965.1">
    <property type="nucleotide sequence ID" value="NZ_BAAAFF010000005.1"/>
</dbReference>
<feature type="transmembrane region" description="Helical" evidence="6">
    <location>
        <begin position="96"/>
        <end position="115"/>
    </location>
</feature>
<evidence type="ECO:0000256" key="2">
    <source>
        <dbReference type="ARBA" id="ARBA00022475"/>
    </source>
</evidence>
<reference evidence="8 9" key="1">
    <citation type="submission" date="2020-08" db="EMBL/GenBank/DDBJ databases">
        <title>Genomic Encyclopedia of Type Strains, Phase IV (KMG-IV): sequencing the most valuable type-strain genomes for metagenomic binning, comparative biology and taxonomic classification.</title>
        <authorList>
            <person name="Goeker M."/>
        </authorList>
    </citation>
    <scope>NUCLEOTIDE SEQUENCE [LARGE SCALE GENOMIC DNA]</scope>
    <source>
        <strain evidence="8 9">DSM 25335</strain>
    </source>
</reference>
<dbReference type="PANTHER" id="PTHR35007">
    <property type="entry name" value="INTEGRAL MEMBRANE PROTEIN-RELATED"/>
    <property type="match status" value="1"/>
</dbReference>
<evidence type="ECO:0000313" key="9">
    <source>
        <dbReference type="Proteomes" id="UP000566663"/>
    </source>
</evidence>
<accession>A0A7W8MI72</accession>
<comment type="caution">
    <text evidence="8">The sequence shown here is derived from an EMBL/GenBank/DDBJ whole genome shotgun (WGS) entry which is preliminary data.</text>
</comment>
<dbReference type="InterPro" id="IPR018076">
    <property type="entry name" value="T2SS_GspF_dom"/>
</dbReference>
<evidence type="ECO:0000256" key="6">
    <source>
        <dbReference type="SAM" id="Phobius"/>
    </source>
</evidence>
<evidence type="ECO:0000256" key="5">
    <source>
        <dbReference type="ARBA" id="ARBA00023136"/>
    </source>
</evidence>
<organism evidence="8 9">
    <name type="scientific">Brevundimonas basaltis</name>
    <dbReference type="NCBI Taxonomy" id="472166"/>
    <lineage>
        <taxon>Bacteria</taxon>
        <taxon>Pseudomonadati</taxon>
        <taxon>Pseudomonadota</taxon>
        <taxon>Alphaproteobacteria</taxon>
        <taxon>Caulobacterales</taxon>
        <taxon>Caulobacteraceae</taxon>
        <taxon>Brevundimonas</taxon>
    </lineage>
</organism>
<dbReference type="Pfam" id="PF00482">
    <property type="entry name" value="T2SSF"/>
    <property type="match status" value="1"/>
</dbReference>
<feature type="transmembrane region" description="Helical" evidence="6">
    <location>
        <begin position="265"/>
        <end position="288"/>
    </location>
</feature>
<dbReference type="InterPro" id="IPR042094">
    <property type="entry name" value="T2SS_GspF_sf"/>
</dbReference>
<evidence type="ECO:0000256" key="1">
    <source>
        <dbReference type="ARBA" id="ARBA00004651"/>
    </source>
</evidence>
<dbReference type="Proteomes" id="UP000566663">
    <property type="component" value="Unassembled WGS sequence"/>
</dbReference>
<feature type="transmembrane region" description="Helical" evidence="6">
    <location>
        <begin position="300"/>
        <end position="316"/>
    </location>
</feature>